<dbReference type="Gene3D" id="3.50.50.60">
    <property type="entry name" value="FAD/NAD(P)-binding domain"/>
    <property type="match status" value="1"/>
</dbReference>
<accession>A0A6P8APN6</accession>
<reference evidence="8" key="2">
    <citation type="submission" date="2019-10" db="EMBL/GenBank/DDBJ databases">
        <authorList>
            <consortium name="NCBI Genome Project"/>
        </authorList>
    </citation>
    <scope>NUCLEOTIDE SEQUENCE</scope>
    <source>
        <strain evidence="8">NI907</strain>
    </source>
</reference>
<dbReference type="Gene3D" id="3.90.180.10">
    <property type="entry name" value="Medium-chain alcohol dehydrogenases, catalytic domain"/>
    <property type="match status" value="1"/>
</dbReference>
<dbReference type="CDD" id="cd08249">
    <property type="entry name" value="enoyl_reductase_like"/>
    <property type="match status" value="1"/>
</dbReference>
<evidence type="ECO:0000256" key="4">
    <source>
        <dbReference type="ARBA" id="ARBA00022857"/>
    </source>
</evidence>
<evidence type="ECO:0000256" key="5">
    <source>
        <dbReference type="ARBA" id="ARBA00023002"/>
    </source>
</evidence>
<protein>
    <recommendedName>
        <fullName evidence="6">Enoyl reductase (ER) domain-containing protein</fullName>
    </recommendedName>
</protein>
<dbReference type="PRINTS" id="PR00420">
    <property type="entry name" value="RNGMNOXGNASE"/>
</dbReference>
<evidence type="ECO:0000256" key="2">
    <source>
        <dbReference type="ARBA" id="ARBA00022630"/>
    </source>
</evidence>
<dbReference type="InterPro" id="IPR047122">
    <property type="entry name" value="Trans-enoyl_RdTase-like"/>
</dbReference>
<dbReference type="AlphaFoldDB" id="A0A6P8APN6"/>
<sequence length="767" mass="83167">MLAATLPPKRHGLLINKPGELKMALLEMPQLSPGQVLVKTACVALNPSDAKMVAAGFPRGSLTGLDFSGTVVAVGPGQVPGSMVVGARVCGVACGYSGGGSGAGAFADYVVTDAEFLLRVPDAMSLEQAATLPVGVLTAGMVLFNTLRLREKKPEEDRHVLVYGGSTASGIFIIQVLRHFGFKPIAICSPHNFDMARAAGAVAVHDYRSDDCVAAIRASTRGRLGTAVDCITSADSMRICYQALRNLGADDELNHARYVSLDNFPISGHTRRAVLPSWVFAMTAFGRALDWGAPYKTDARRRDRDFAVDWMKEVDGLVGQGNIRPLQVRVVDGSLETAGSFAQIDSGRDVRKMVATHSRVLIIGGGITGCVAACLLKQKGYEPIIFEKASRQGDVGASMLISPNGLKVLAKMGGGVVEKLRENAPGLVELCDRTAAGEILGEASPFPANWESRYGYPAIGVKRTLFAKWVLDAAIDQGIEVRAGWTLERIEQDDTSVTAFFNEGRSERGEFLIGCDGLKSKTRKWLLATKGLEDGEPRFTGLAQIGGISPTPVQFIDRPGLRNWYGDSLHLVCYPITADHTSWGLSHNDSTAEEASWGLFDDERRERTKAELEKTLRDLSWDPIVAEMVGKAQRMIKYGIYDRPGLKQSDWYLGRCVLMGDAVHPTAVHLGQGANQACEDCFYLTAELPDCDPATVIPTEKLTQVFAKYAKIRQPRTSALVEGARKQGELRVTPAERCAERNAMIAKYMTDRAALEATYDFRFAMPV</sequence>
<dbReference type="GO" id="GO:0071949">
    <property type="term" value="F:FAD binding"/>
    <property type="evidence" value="ECO:0007669"/>
    <property type="project" value="InterPro"/>
</dbReference>
<dbReference type="PANTHER" id="PTHR45348:SF6">
    <property type="entry name" value="TRANS-ENOYL REDUCTASE APDC"/>
    <property type="match status" value="1"/>
</dbReference>
<name>A0A6P8APN6_PYRGI</name>
<reference evidence="7 8" key="1">
    <citation type="journal article" date="2019" name="Mol. Biol. Evol.">
        <title>Blast fungal genomes show frequent chromosomal changes, gene gains and losses, and effector gene turnover.</title>
        <authorList>
            <person name="Gomez Luciano L.B."/>
            <person name="Jason Tsai I."/>
            <person name="Chuma I."/>
            <person name="Tosa Y."/>
            <person name="Chen Y.H."/>
            <person name="Li J.Y."/>
            <person name="Li M.Y."/>
            <person name="Jade Lu M.Y."/>
            <person name="Nakayashiki H."/>
            <person name="Li W.H."/>
        </authorList>
    </citation>
    <scope>NUCLEOTIDE SEQUENCE [LARGE SCALE GENOMIC DNA]</scope>
    <source>
        <strain evidence="7 8">NI907</strain>
    </source>
</reference>
<dbReference type="Proteomes" id="UP000515153">
    <property type="component" value="Chromosome VI"/>
</dbReference>
<dbReference type="SUPFAM" id="SSF51905">
    <property type="entry name" value="FAD/NAD(P)-binding domain"/>
    <property type="match status" value="1"/>
</dbReference>
<gene>
    <name evidence="8" type="ORF">PgNI_11426</name>
</gene>
<evidence type="ECO:0000313" key="8">
    <source>
        <dbReference type="RefSeq" id="XP_030976854.1"/>
    </source>
</evidence>
<dbReference type="PANTHER" id="PTHR45348">
    <property type="entry name" value="HYPOTHETICAL OXIDOREDUCTASE (EUROFUNG)"/>
    <property type="match status" value="1"/>
</dbReference>
<dbReference type="RefSeq" id="XP_030976854.1">
    <property type="nucleotide sequence ID" value="XM_031131393.1"/>
</dbReference>
<dbReference type="InterPro" id="IPR002938">
    <property type="entry name" value="FAD-bd"/>
</dbReference>
<organism evidence="7 8">
    <name type="scientific">Pyricularia grisea</name>
    <name type="common">Crabgrass-specific blast fungus</name>
    <name type="synonym">Magnaporthe grisea</name>
    <dbReference type="NCBI Taxonomy" id="148305"/>
    <lineage>
        <taxon>Eukaryota</taxon>
        <taxon>Fungi</taxon>
        <taxon>Dikarya</taxon>
        <taxon>Ascomycota</taxon>
        <taxon>Pezizomycotina</taxon>
        <taxon>Sordariomycetes</taxon>
        <taxon>Sordariomycetidae</taxon>
        <taxon>Magnaporthales</taxon>
        <taxon>Pyriculariaceae</taxon>
        <taxon>Pyricularia</taxon>
    </lineage>
</organism>
<dbReference type="Pfam" id="PF01494">
    <property type="entry name" value="FAD_binding_3"/>
    <property type="match status" value="1"/>
</dbReference>
<dbReference type="InterPro" id="IPR011032">
    <property type="entry name" value="GroES-like_sf"/>
</dbReference>
<evidence type="ECO:0000313" key="7">
    <source>
        <dbReference type="Proteomes" id="UP000515153"/>
    </source>
</evidence>
<keyword evidence="4" id="KW-0521">NADP</keyword>
<keyword evidence="5" id="KW-0560">Oxidoreductase</keyword>
<dbReference type="SUPFAM" id="SSF51735">
    <property type="entry name" value="NAD(P)-binding Rossmann-fold domains"/>
    <property type="match status" value="1"/>
</dbReference>
<comment type="similarity">
    <text evidence="1">Belongs to the zinc-containing alcohol dehydrogenase family.</text>
</comment>
<dbReference type="Pfam" id="PF08240">
    <property type="entry name" value="ADH_N"/>
    <property type="match status" value="1"/>
</dbReference>
<evidence type="ECO:0000259" key="6">
    <source>
        <dbReference type="SMART" id="SM00829"/>
    </source>
</evidence>
<dbReference type="GO" id="GO:0016651">
    <property type="term" value="F:oxidoreductase activity, acting on NAD(P)H"/>
    <property type="evidence" value="ECO:0007669"/>
    <property type="project" value="InterPro"/>
</dbReference>
<evidence type="ECO:0000256" key="1">
    <source>
        <dbReference type="ARBA" id="ARBA00008072"/>
    </source>
</evidence>
<proteinExistence type="inferred from homology"/>
<reference evidence="8" key="3">
    <citation type="submission" date="2025-08" db="UniProtKB">
        <authorList>
            <consortium name="RefSeq"/>
        </authorList>
    </citation>
    <scope>IDENTIFICATION</scope>
    <source>
        <strain evidence="8">NI907</strain>
    </source>
</reference>
<feature type="domain" description="Enoyl reductase (ER)" evidence="6">
    <location>
        <begin position="19"/>
        <end position="355"/>
    </location>
</feature>
<dbReference type="InterPro" id="IPR013154">
    <property type="entry name" value="ADH-like_N"/>
</dbReference>
<dbReference type="GeneID" id="41966298"/>
<dbReference type="InterPro" id="IPR036291">
    <property type="entry name" value="NAD(P)-bd_dom_sf"/>
</dbReference>
<keyword evidence="7" id="KW-1185">Reference proteome</keyword>
<dbReference type="InterPro" id="IPR020843">
    <property type="entry name" value="ER"/>
</dbReference>
<evidence type="ECO:0000256" key="3">
    <source>
        <dbReference type="ARBA" id="ARBA00022827"/>
    </source>
</evidence>
<keyword evidence="2" id="KW-0285">Flavoprotein</keyword>
<dbReference type="SMART" id="SM00829">
    <property type="entry name" value="PKS_ER"/>
    <property type="match status" value="1"/>
</dbReference>
<dbReference type="Gene3D" id="3.40.50.720">
    <property type="entry name" value="NAD(P)-binding Rossmann-like Domain"/>
    <property type="match status" value="1"/>
</dbReference>
<dbReference type="InterPro" id="IPR036188">
    <property type="entry name" value="FAD/NAD-bd_sf"/>
</dbReference>
<dbReference type="KEGG" id="pgri:PgNI_11426"/>
<dbReference type="SUPFAM" id="SSF50129">
    <property type="entry name" value="GroES-like"/>
    <property type="match status" value="1"/>
</dbReference>
<keyword evidence="3" id="KW-0274">FAD</keyword>